<dbReference type="GO" id="GO:0004177">
    <property type="term" value="F:aminopeptidase activity"/>
    <property type="evidence" value="ECO:0007669"/>
    <property type="project" value="UniProtKB-EC"/>
</dbReference>
<feature type="chain" id="PRO_5005586867" evidence="2">
    <location>
        <begin position="35"/>
        <end position="551"/>
    </location>
</feature>
<feature type="signal peptide" evidence="2">
    <location>
        <begin position="1"/>
        <end position="34"/>
    </location>
</feature>
<dbReference type="RefSeq" id="WP_053177686.1">
    <property type="nucleotide sequence ID" value="NZ_LGUV01000398.1"/>
</dbReference>
<comment type="caution">
    <text evidence="5">The sequence shown here is derived from an EMBL/GenBank/DDBJ whole genome shotgun (WGS) entry which is preliminary data.</text>
</comment>
<evidence type="ECO:0000313" key="5">
    <source>
        <dbReference type="EMBL" id="KOG43966.1"/>
    </source>
</evidence>
<proteinExistence type="predicted"/>
<organism evidence="5 6">
    <name type="scientific">Streptomyces virginiae</name>
    <name type="common">Streptomyces cinnamonensis</name>
    <dbReference type="NCBI Taxonomy" id="1961"/>
    <lineage>
        <taxon>Bacteria</taxon>
        <taxon>Bacillati</taxon>
        <taxon>Actinomycetota</taxon>
        <taxon>Actinomycetes</taxon>
        <taxon>Kitasatosporales</taxon>
        <taxon>Streptomycetaceae</taxon>
        <taxon>Streptomyces</taxon>
    </lineage>
</organism>
<keyword evidence="2" id="KW-0732">Signal</keyword>
<dbReference type="InterPro" id="IPR013595">
    <property type="entry name" value="Pept_S33_TAP-like_C"/>
</dbReference>
<dbReference type="InterPro" id="IPR000073">
    <property type="entry name" value="AB_hydrolase_1"/>
</dbReference>
<dbReference type="Pfam" id="PF08386">
    <property type="entry name" value="Abhydrolase_4"/>
    <property type="match status" value="1"/>
</dbReference>
<dbReference type="PATRIC" id="fig|1961.12.peg.8297"/>
<feature type="domain" description="Peptidase S33 tripeptidyl aminopeptidase-like C-terminal" evidence="4">
    <location>
        <begin position="436"/>
        <end position="523"/>
    </location>
</feature>
<feature type="domain" description="AB hydrolase-1" evidence="3">
    <location>
        <begin position="122"/>
        <end position="289"/>
    </location>
</feature>
<dbReference type="GO" id="GO:0005737">
    <property type="term" value="C:cytoplasm"/>
    <property type="evidence" value="ECO:0007669"/>
    <property type="project" value="InterPro"/>
</dbReference>
<dbReference type="AlphaFoldDB" id="A0A0L8M0M7"/>
<dbReference type="PANTHER" id="PTHR43722">
    <property type="entry name" value="PROLINE IMINOPEPTIDASE"/>
    <property type="match status" value="1"/>
</dbReference>
<dbReference type="Proteomes" id="UP000037084">
    <property type="component" value="Unassembled WGS sequence"/>
</dbReference>
<feature type="region of interest" description="Disordered" evidence="1">
    <location>
        <begin position="38"/>
        <end position="57"/>
    </location>
</feature>
<dbReference type="GO" id="GO:0006508">
    <property type="term" value="P:proteolysis"/>
    <property type="evidence" value="ECO:0007669"/>
    <property type="project" value="InterPro"/>
</dbReference>
<feature type="compositionally biased region" description="Polar residues" evidence="1">
    <location>
        <begin position="40"/>
        <end position="49"/>
    </location>
</feature>
<sequence length="551" mass="58237">MTHRQPSRRHRTVRRLRATSAGLATGLLVTGLLAAPAGAQSRTGTSPSPGSDAPIGTVARTVGDARYEPGPCPRTPEPVDALQGARCGTLTVPENRAGATGRTIELGVAIVPAATDKPKPDPIVWLAGGPGDDAVGEAKMAIDGGLNRDRDVIFMSQRGTYSADPTLLCPNIDEFNARAVGLGHDAPTTERLHIEATKACRDQLAARGIDLGAYNDTESAADYEDLRAALGIKQWNLYGISYGTHLALVYMRLHPEGLRSVGIDGILPPSRAGSAATWSSARQGFDGLFKACAEQPACNKRYPNLSATFDKLVRDLEAKPVTTTVTVPGSDKPVKVVLDGAALVNWMTSATHIAPQVPLALDELAHGKPQRIAQQWAGGKLSPQAMGRVAHGLVYGVFCSEWTPYEAQDAALEGGQEAFPTFPPSVQAQAPQLAYLHPDCDVWKVPPASPSIRDATSGDIPTLALSGGFDSQTGADNGPYVARTLNRAKVVTVPYEPHVVFATSKCAQEIAVSFFDDPAAPKTECLKTLEAPEFEIGPSGLLSSVARPVRR</sequence>
<dbReference type="PANTHER" id="PTHR43722:SF1">
    <property type="entry name" value="PROLINE IMINOPEPTIDASE"/>
    <property type="match status" value="1"/>
</dbReference>
<dbReference type="EMBL" id="LGUV01000398">
    <property type="protein sequence ID" value="KOG43966.1"/>
    <property type="molecule type" value="Genomic_DNA"/>
</dbReference>
<evidence type="ECO:0000259" key="4">
    <source>
        <dbReference type="Pfam" id="PF08386"/>
    </source>
</evidence>
<dbReference type="Gene3D" id="3.40.50.1820">
    <property type="entry name" value="alpha/beta hydrolase"/>
    <property type="match status" value="1"/>
</dbReference>
<dbReference type="SUPFAM" id="SSF53474">
    <property type="entry name" value="alpha/beta-Hydrolases"/>
    <property type="match status" value="2"/>
</dbReference>
<dbReference type="OrthoDB" id="9796770at2"/>
<dbReference type="InterPro" id="IPR005944">
    <property type="entry name" value="Pro_iminopeptidase"/>
</dbReference>
<evidence type="ECO:0000256" key="1">
    <source>
        <dbReference type="SAM" id="MobiDB-lite"/>
    </source>
</evidence>
<gene>
    <name evidence="5" type="ORF">ADK75_37710</name>
</gene>
<dbReference type="Pfam" id="PF00561">
    <property type="entry name" value="Abhydrolase_1"/>
    <property type="match status" value="1"/>
</dbReference>
<evidence type="ECO:0000259" key="3">
    <source>
        <dbReference type="Pfam" id="PF00561"/>
    </source>
</evidence>
<protein>
    <submittedName>
        <fullName evidence="5">Transporter</fullName>
    </submittedName>
</protein>
<reference evidence="6" key="1">
    <citation type="submission" date="2015-07" db="EMBL/GenBank/DDBJ databases">
        <authorList>
            <consortium name="Consortium for Microbial Forensics and Genomics (microFORGE)"/>
            <person name="Knight B.M."/>
            <person name="Roberts D.P."/>
            <person name="Lin D."/>
            <person name="Hari K."/>
            <person name="Fletcher J."/>
            <person name="Melcher U."/>
            <person name="Blagden T."/>
            <person name="Winegar R.A."/>
        </authorList>
    </citation>
    <scope>NUCLEOTIDE SEQUENCE [LARGE SCALE GENOMIC DNA]</scope>
    <source>
        <strain evidence="6">NRRL B-1447</strain>
    </source>
</reference>
<accession>A0A0L8M0M7</accession>
<evidence type="ECO:0000313" key="6">
    <source>
        <dbReference type="Proteomes" id="UP000037084"/>
    </source>
</evidence>
<name>A0A0L8M0M7_STRVG</name>
<dbReference type="InterPro" id="IPR029058">
    <property type="entry name" value="AB_hydrolase_fold"/>
</dbReference>
<evidence type="ECO:0000256" key="2">
    <source>
        <dbReference type="SAM" id="SignalP"/>
    </source>
</evidence>